<keyword evidence="3" id="KW-1185">Reference proteome</keyword>
<evidence type="ECO:0008006" key="4">
    <source>
        <dbReference type="Google" id="ProtNLM"/>
    </source>
</evidence>
<accession>A0A852ZUR9</accession>
<dbReference type="EMBL" id="JACBZD010000001">
    <property type="protein sequence ID" value="NYI05665.1"/>
    <property type="molecule type" value="Genomic_DNA"/>
</dbReference>
<feature type="chain" id="PRO_5032792064" description="Secreted protein" evidence="1">
    <location>
        <begin position="28"/>
        <end position="181"/>
    </location>
</feature>
<reference evidence="2 3" key="1">
    <citation type="submission" date="2020-07" db="EMBL/GenBank/DDBJ databases">
        <title>Sequencing the genomes of 1000 actinobacteria strains.</title>
        <authorList>
            <person name="Klenk H.-P."/>
        </authorList>
    </citation>
    <scope>NUCLEOTIDE SEQUENCE [LARGE SCALE GENOMIC DNA]</scope>
    <source>
        <strain evidence="2 3">DSM 42178</strain>
    </source>
</reference>
<organism evidence="2 3">
    <name type="scientific">Allostreptomyces psammosilenae</name>
    <dbReference type="NCBI Taxonomy" id="1892865"/>
    <lineage>
        <taxon>Bacteria</taxon>
        <taxon>Bacillati</taxon>
        <taxon>Actinomycetota</taxon>
        <taxon>Actinomycetes</taxon>
        <taxon>Kitasatosporales</taxon>
        <taxon>Streptomycetaceae</taxon>
        <taxon>Allostreptomyces</taxon>
    </lineage>
</organism>
<name>A0A852ZUR9_9ACTN</name>
<comment type="caution">
    <text evidence="2">The sequence shown here is derived from an EMBL/GenBank/DDBJ whole genome shotgun (WGS) entry which is preliminary data.</text>
</comment>
<dbReference type="RefSeq" id="WP_179814368.1">
    <property type="nucleotide sequence ID" value="NZ_JACBZD010000001.1"/>
</dbReference>
<dbReference type="AlphaFoldDB" id="A0A852ZUR9"/>
<evidence type="ECO:0000256" key="1">
    <source>
        <dbReference type="SAM" id="SignalP"/>
    </source>
</evidence>
<protein>
    <recommendedName>
        <fullName evidence="4">Secreted protein</fullName>
    </recommendedName>
</protein>
<dbReference type="Proteomes" id="UP000567795">
    <property type="component" value="Unassembled WGS sequence"/>
</dbReference>
<proteinExistence type="predicted"/>
<keyword evidence="1" id="KW-0732">Signal</keyword>
<feature type="signal peptide" evidence="1">
    <location>
        <begin position="1"/>
        <end position="27"/>
    </location>
</feature>
<sequence>MRKTNKTAAVATAAAAIVLGGAGSAQATYNPAPYINNSLSISGPTEVNACIPTGQAGNNTFEGDQTITCNQEASATFPEGFPEDGADGGLTRHEVVRASAPFSFPGAGGIRLDAYCPDGTRVIGGGYDILQAPQDPPVIASESAPQFDERGWVVTIRPVSTAPTTGTLRVYAICTDVNDAE</sequence>
<gene>
    <name evidence="2" type="ORF">FHU37_002608</name>
</gene>
<evidence type="ECO:0000313" key="3">
    <source>
        <dbReference type="Proteomes" id="UP000567795"/>
    </source>
</evidence>
<evidence type="ECO:0000313" key="2">
    <source>
        <dbReference type="EMBL" id="NYI05665.1"/>
    </source>
</evidence>